<dbReference type="Proteomes" id="UP000275408">
    <property type="component" value="Unassembled WGS sequence"/>
</dbReference>
<reference evidence="1 2" key="1">
    <citation type="journal article" date="2018" name="Sci. Rep.">
        <title>Comparative analysis of the Pocillopora damicornis genome highlights role of immune system in coral evolution.</title>
        <authorList>
            <person name="Cunning R."/>
            <person name="Bay R.A."/>
            <person name="Gillette P."/>
            <person name="Baker A.C."/>
            <person name="Traylor-Knowles N."/>
        </authorList>
    </citation>
    <scope>NUCLEOTIDE SEQUENCE [LARGE SCALE GENOMIC DNA]</scope>
    <source>
        <strain evidence="1">RSMAS</strain>
        <tissue evidence="1">Whole animal</tissue>
    </source>
</reference>
<comment type="caution">
    <text evidence="1">The sequence shown here is derived from an EMBL/GenBank/DDBJ whole genome shotgun (WGS) entry which is preliminary data.</text>
</comment>
<evidence type="ECO:0000313" key="1">
    <source>
        <dbReference type="EMBL" id="RMX57305.1"/>
    </source>
</evidence>
<sequence length="178" mass="20234">MPQQHILIRWYLHKEKETLCGCQHGALPVLVAFIKKELYLHRGVNVEVTSSITKGKVVANQFRLGSVISSLITSHPAFISGITKTSCKNFFLNMHQVAIESAIKRSSLTDPNPKTDALKNDKTLQHCMRREQLQHKPEVTFHGARRLQLKRQMGQDITCSDQSLGEWQAIFYVAQPKN</sequence>
<name>A0A3M6UUJ5_POCDA</name>
<gene>
    <name evidence="1" type="ORF">pdam_00020583</name>
</gene>
<dbReference type="EMBL" id="RCHS01000681">
    <property type="protein sequence ID" value="RMX57305.1"/>
    <property type="molecule type" value="Genomic_DNA"/>
</dbReference>
<protein>
    <submittedName>
        <fullName evidence="1">Uncharacterized protein</fullName>
    </submittedName>
</protein>
<feature type="non-terminal residue" evidence="1">
    <location>
        <position position="178"/>
    </location>
</feature>
<proteinExistence type="predicted"/>
<dbReference type="AlphaFoldDB" id="A0A3M6UUJ5"/>
<keyword evidence="2" id="KW-1185">Reference proteome</keyword>
<evidence type="ECO:0000313" key="2">
    <source>
        <dbReference type="Proteomes" id="UP000275408"/>
    </source>
</evidence>
<accession>A0A3M6UUJ5</accession>
<organism evidence="1 2">
    <name type="scientific">Pocillopora damicornis</name>
    <name type="common">Cauliflower coral</name>
    <name type="synonym">Millepora damicornis</name>
    <dbReference type="NCBI Taxonomy" id="46731"/>
    <lineage>
        <taxon>Eukaryota</taxon>
        <taxon>Metazoa</taxon>
        <taxon>Cnidaria</taxon>
        <taxon>Anthozoa</taxon>
        <taxon>Hexacorallia</taxon>
        <taxon>Scleractinia</taxon>
        <taxon>Astrocoeniina</taxon>
        <taxon>Pocilloporidae</taxon>
        <taxon>Pocillopora</taxon>
    </lineage>
</organism>